<accession>A0A9D1HMM4</accession>
<comment type="caution">
    <text evidence="2">The sequence shown here is derived from an EMBL/GenBank/DDBJ whole genome shotgun (WGS) entry which is preliminary data.</text>
</comment>
<dbReference type="EMBL" id="DVMJ01000040">
    <property type="protein sequence ID" value="HIU13350.1"/>
    <property type="molecule type" value="Genomic_DNA"/>
</dbReference>
<sequence>MNKTRRLLMITMLVALGVIFHYAESLIELPGIPGVRLGFANIVGLIALYLFGFRTMVEVNLGRVLFASLLNGRLLTIGFFLSLGGTVLAMLVSGWAKRYTHCSVLGVSMLQASFHGLGQVLVVMGIYSQSAMVFYLPVLMILAIPTGLFTGYIAHLVIQHLSRRRFI</sequence>
<dbReference type="PIRSF" id="PIRSF027391">
    <property type="entry name" value="Hpre_diP_synt_I"/>
    <property type="match status" value="1"/>
</dbReference>
<feature type="transmembrane region" description="Helical" evidence="1">
    <location>
        <begin position="35"/>
        <end position="53"/>
    </location>
</feature>
<name>A0A9D1HMM4_9FIRM</name>
<dbReference type="InterPro" id="IPR014535">
    <property type="entry name" value="Hpre_diP_synt_I"/>
</dbReference>
<dbReference type="Pfam" id="PF07456">
    <property type="entry name" value="Hpre_diP_synt_I"/>
    <property type="match status" value="1"/>
</dbReference>
<reference evidence="2" key="2">
    <citation type="journal article" date="2021" name="PeerJ">
        <title>Extensive microbial diversity within the chicken gut microbiome revealed by metagenomics and culture.</title>
        <authorList>
            <person name="Gilroy R."/>
            <person name="Ravi A."/>
            <person name="Getino M."/>
            <person name="Pursley I."/>
            <person name="Horton D.L."/>
            <person name="Alikhan N.F."/>
            <person name="Baker D."/>
            <person name="Gharbi K."/>
            <person name="Hall N."/>
            <person name="Watson M."/>
            <person name="Adriaenssens E.M."/>
            <person name="Foster-Nyarko E."/>
            <person name="Jarju S."/>
            <person name="Secka A."/>
            <person name="Antonio M."/>
            <person name="Oren A."/>
            <person name="Chaudhuri R.R."/>
            <person name="La Ragione R."/>
            <person name="Hildebrand F."/>
            <person name="Pallen M.J."/>
        </authorList>
    </citation>
    <scope>NUCLEOTIDE SEQUENCE</scope>
    <source>
        <strain evidence="2">CHK195-11698</strain>
    </source>
</reference>
<gene>
    <name evidence="2" type="ORF">IAD15_04700</name>
</gene>
<keyword evidence="1" id="KW-0812">Transmembrane</keyword>
<evidence type="ECO:0000313" key="3">
    <source>
        <dbReference type="Proteomes" id="UP000824175"/>
    </source>
</evidence>
<evidence type="ECO:0000313" key="2">
    <source>
        <dbReference type="EMBL" id="HIU13350.1"/>
    </source>
</evidence>
<dbReference type="InterPro" id="IPR010898">
    <property type="entry name" value="Hpre_diP_synth_I"/>
</dbReference>
<proteinExistence type="predicted"/>
<feature type="transmembrane region" description="Helical" evidence="1">
    <location>
        <begin position="6"/>
        <end position="23"/>
    </location>
</feature>
<organism evidence="2 3">
    <name type="scientific">Candidatus Fimiplasma intestinipullorum</name>
    <dbReference type="NCBI Taxonomy" id="2840825"/>
    <lineage>
        <taxon>Bacteria</taxon>
        <taxon>Bacillati</taxon>
        <taxon>Bacillota</taxon>
        <taxon>Clostridia</taxon>
        <taxon>Eubacteriales</taxon>
        <taxon>Candidatus Fimiplasma</taxon>
    </lineage>
</organism>
<dbReference type="Gene3D" id="1.10.1760.20">
    <property type="match status" value="1"/>
</dbReference>
<dbReference type="AlphaFoldDB" id="A0A9D1HMM4"/>
<keyword evidence="1" id="KW-1133">Transmembrane helix</keyword>
<evidence type="ECO:0000256" key="1">
    <source>
        <dbReference type="SAM" id="Phobius"/>
    </source>
</evidence>
<dbReference type="Proteomes" id="UP000824175">
    <property type="component" value="Unassembled WGS sequence"/>
</dbReference>
<feature type="transmembrane region" description="Helical" evidence="1">
    <location>
        <begin position="133"/>
        <end position="158"/>
    </location>
</feature>
<feature type="transmembrane region" description="Helical" evidence="1">
    <location>
        <begin position="73"/>
        <end position="92"/>
    </location>
</feature>
<keyword evidence="1" id="KW-0472">Membrane</keyword>
<reference evidence="2" key="1">
    <citation type="submission" date="2020-10" db="EMBL/GenBank/DDBJ databases">
        <authorList>
            <person name="Gilroy R."/>
        </authorList>
    </citation>
    <scope>NUCLEOTIDE SEQUENCE</scope>
    <source>
        <strain evidence="2">CHK195-11698</strain>
    </source>
</reference>
<protein>
    <submittedName>
        <fullName evidence="2">Gx transporter family protein</fullName>
    </submittedName>
</protein>